<dbReference type="eggNOG" id="COG1413">
    <property type="taxonomic scope" value="Bacteria"/>
</dbReference>
<dbReference type="Proteomes" id="UP000006844">
    <property type="component" value="Chromosome"/>
</dbReference>
<evidence type="ECO:0000313" key="2">
    <source>
        <dbReference type="EMBL" id="ADV81632.1"/>
    </source>
</evidence>
<protein>
    <submittedName>
        <fullName evidence="2">Heat repeat-containing PBS lyase</fullName>
    </submittedName>
</protein>
<dbReference type="AlphaFoldDB" id="E8V6G7"/>
<dbReference type="RefSeq" id="WP_013567365.1">
    <property type="nucleotide sequence ID" value="NC_014963.1"/>
</dbReference>
<dbReference type="Gene3D" id="1.25.10.10">
    <property type="entry name" value="Leucine-rich Repeat Variant"/>
    <property type="match status" value="2"/>
</dbReference>
<gene>
    <name evidence="2" type="ordered locus">AciPR4_0799</name>
</gene>
<sequence>MLASIRLRKVTLTTAGALFLLLPNLIQAQDAPADQKAAAADASSAPSVDEAWSQINTALDAKSVDTQLQAIAALGLMGNSPKAFTILSAHFDNKEVDIRVASIVAAGETKNPNFTTALRSLLDDAEPQVALAAASTLWKMNDHSGEDVLVAIARGERKADGGFFNTGMHNANRTLHNPLALAKLGALQASTILLPPVGIGLGAFHYMKGQGGLSPRVVAIEQLAQDHTDFVRNELIAATTDKDTGLRLAAAEELAKFRGPEVVKALGTLVSDSKPGVRLIACGAYIRVSMPEAKPARVVRKH</sequence>
<dbReference type="OrthoDB" id="117048at2"/>
<evidence type="ECO:0000313" key="3">
    <source>
        <dbReference type="Proteomes" id="UP000006844"/>
    </source>
</evidence>
<dbReference type="GO" id="GO:0016829">
    <property type="term" value="F:lyase activity"/>
    <property type="evidence" value="ECO:0007669"/>
    <property type="project" value="UniProtKB-KW"/>
</dbReference>
<keyword evidence="3" id="KW-1185">Reference proteome</keyword>
<keyword evidence="2" id="KW-0456">Lyase</keyword>
<dbReference type="EMBL" id="CP002467">
    <property type="protein sequence ID" value="ADV81632.1"/>
    <property type="molecule type" value="Genomic_DNA"/>
</dbReference>
<dbReference type="HOGENOM" id="CLU_893605_0_0_0"/>
<accession>E8V6G7</accession>
<feature type="signal peptide" evidence="1">
    <location>
        <begin position="1"/>
        <end position="28"/>
    </location>
</feature>
<keyword evidence="1" id="KW-0732">Signal</keyword>
<dbReference type="InterPro" id="IPR011989">
    <property type="entry name" value="ARM-like"/>
</dbReference>
<dbReference type="Pfam" id="PF13646">
    <property type="entry name" value="HEAT_2"/>
    <property type="match status" value="1"/>
</dbReference>
<organism evidence="2 3">
    <name type="scientific">Terriglobus saanensis (strain ATCC BAA-1853 / DSM 23119 / SP1PR4)</name>
    <dbReference type="NCBI Taxonomy" id="401053"/>
    <lineage>
        <taxon>Bacteria</taxon>
        <taxon>Pseudomonadati</taxon>
        <taxon>Acidobacteriota</taxon>
        <taxon>Terriglobia</taxon>
        <taxon>Terriglobales</taxon>
        <taxon>Acidobacteriaceae</taxon>
        <taxon>Terriglobus</taxon>
    </lineage>
</organism>
<dbReference type="InterPro" id="IPR016024">
    <property type="entry name" value="ARM-type_fold"/>
</dbReference>
<evidence type="ECO:0000256" key="1">
    <source>
        <dbReference type="SAM" id="SignalP"/>
    </source>
</evidence>
<name>E8V6G7_TERSS</name>
<dbReference type="SUPFAM" id="SSF48371">
    <property type="entry name" value="ARM repeat"/>
    <property type="match status" value="1"/>
</dbReference>
<dbReference type="KEGG" id="tsa:AciPR4_0799"/>
<reference evidence="2 3" key="1">
    <citation type="journal article" date="2012" name="Stand. Genomic Sci.">
        <title>Complete genome sequence of Terriglobus saanensis type strain SP1PR4(T), an Acidobacteria from tundra soil.</title>
        <authorList>
            <person name="Rawat S.R."/>
            <person name="Mannisto M.K."/>
            <person name="Starovoytov V."/>
            <person name="Goodwin L."/>
            <person name="Nolan M."/>
            <person name="Hauser L."/>
            <person name="Land M."/>
            <person name="Davenport K.W."/>
            <person name="Woyke T."/>
            <person name="Haggblom M.M."/>
        </authorList>
    </citation>
    <scope>NUCLEOTIDE SEQUENCE</scope>
    <source>
        <strain evidence="3">ATCC BAA-1853 / DSM 23119 / SP1PR4</strain>
    </source>
</reference>
<feature type="chain" id="PRO_5003229026" evidence="1">
    <location>
        <begin position="29"/>
        <end position="302"/>
    </location>
</feature>
<dbReference type="STRING" id="401053.AciPR4_0799"/>
<proteinExistence type="predicted"/>